<keyword evidence="4" id="KW-1185">Reference proteome</keyword>
<dbReference type="AlphaFoldDB" id="A0A345YPT2"/>
<organism evidence="3 5">
    <name type="scientific">Brachybacterium saurashtrense</name>
    <dbReference type="NCBI Taxonomy" id="556288"/>
    <lineage>
        <taxon>Bacteria</taxon>
        <taxon>Bacillati</taxon>
        <taxon>Actinomycetota</taxon>
        <taxon>Actinomycetes</taxon>
        <taxon>Micrococcales</taxon>
        <taxon>Dermabacteraceae</taxon>
        <taxon>Brachybacterium</taxon>
    </lineage>
</organism>
<gene>
    <name evidence="2" type="ORF">DWV08_10175</name>
    <name evidence="3" type="ORF">DXU92_01925</name>
</gene>
<proteinExistence type="predicted"/>
<dbReference type="Proteomes" id="UP000254236">
    <property type="component" value="Chromosome"/>
</dbReference>
<dbReference type="RefSeq" id="WP_115413673.1">
    <property type="nucleotide sequence ID" value="NZ_CP031356.1"/>
</dbReference>
<evidence type="ECO:0000313" key="3">
    <source>
        <dbReference type="EMBL" id="RRR23672.1"/>
    </source>
</evidence>
<dbReference type="Proteomes" id="UP000282185">
    <property type="component" value="Unassembled WGS sequence"/>
</dbReference>
<protein>
    <submittedName>
        <fullName evidence="3">Uncharacterized protein</fullName>
    </submittedName>
</protein>
<feature type="compositionally biased region" description="Basic residues" evidence="1">
    <location>
        <begin position="1"/>
        <end position="10"/>
    </location>
</feature>
<reference evidence="2 4" key="1">
    <citation type="submission" date="2018-07" db="EMBL/GenBank/DDBJ databases">
        <title>Brachybacterium saurashtrense DSM 23186 genome sequence.</title>
        <authorList>
            <person name="Guo L."/>
        </authorList>
    </citation>
    <scope>NUCLEOTIDE SEQUENCE [LARGE SCALE GENOMIC DNA]</scope>
    <source>
        <strain evidence="2 4">DSM 23186</strain>
    </source>
</reference>
<accession>A0A345YPT2</accession>
<evidence type="ECO:0000313" key="2">
    <source>
        <dbReference type="EMBL" id="AXK45934.1"/>
    </source>
</evidence>
<sequence length="81" mass="9098">MSKKRKRNQKFQRTVPTTKRNSLSRAEFERELTKVVEGDPTADPDVRAFFGDLSTAFGIRAAVVHPHGIEMIRDPGSSETP</sequence>
<dbReference type="EMBL" id="QSWH01000002">
    <property type="protein sequence ID" value="RRR23672.1"/>
    <property type="molecule type" value="Genomic_DNA"/>
</dbReference>
<evidence type="ECO:0000313" key="4">
    <source>
        <dbReference type="Proteomes" id="UP000254236"/>
    </source>
</evidence>
<feature type="region of interest" description="Disordered" evidence="1">
    <location>
        <begin position="1"/>
        <end position="26"/>
    </location>
</feature>
<reference evidence="3 5" key="2">
    <citation type="submission" date="2018-08" db="EMBL/GenBank/DDBJ databases">
        <title>Brachybacterium saurashtrense DSM 23186.</title>
        <authorList>
            <person name="Li Y."/>
        </authorList>
    </citation>
    <scope>NUCLEOTIDE SEQUENCE [LARGE SCALE GENOMIC DNA]</scope>
    <source>
        <strain evidence="3 5">DSM 23186</strain>
    </source>
</reference>
<feature type="compositionally biased region" description="Polar residues" evidence="1">
    <location>
        <begin position="11"/>
        <end position="24"/>
    </location>
</feature>
<dbReference type="EMBL" id="CP031356">
    <property type="protein sequence ID" value="AXK45934.1"/>
    <property type="molecule type" value="Genomic_DNA"/>
</dbReference>
<evidence type="ECO:0000256" key="1">
    <source>
        <dbReference type="SAM" id="MobiDB-lite"/>
    </source>
</evidence>
<dbReference type="KEGG" id="bsau:DWV08_10175"/>
<dbReference type="OrthoDB" id="5194616at2"/>
<evidence type="ECO:0000313" key="5">
    <source>
        <dbReference type="Proteomes" id="UP000282185"/>
    </source>
</evidence>
<name>A0A345YPT2_9MICO</name>